<keyword evidence="1" id="KW-0489">Methyltransferase</keyword>
<gene>
    <name evidence="1" type="ORF">L207DRAFT_613068</name>
</gene>
<dbReference type="Proteomes" id="UP000235786">
    <property type="component" value="Unassembled WGS sequence"/>
</dbReference>
<name>A0A2J6S6R5_HYAVF</name>
<dbReference type="CDD" id="cd02440">
    <property type="entry name" value="AdoMet_MTases"/>
    <property type="match status" value="1"/>
</dbReference>
<dbReference type="AlphaFoldDB" id="A0A2J6S6R5"/>
<dbReference type="OrthoDB" id="2013972at2759"/>
<dbReference type="SUPFAM" id="SSF53335">
    <property type="entry name" value="S-adenosyl-L-methionine-dependent methyltransferases"/>
    <property type="match status" value="1"/>
</dbReference>
<dbReference type="PANTHER" id="PTHR43591:SF102">
    <property type="entry name" value="S-ADENOSYL-L-METHIONINE-DEPENDENT METHYLTRANSFERASE"/>
    <property type="match status" value="1"/>
</dbReference>
<dbReference type="PANTHER" id="PTHR43591">
    <property type="entry name" value="METHYLTRANSFERASE"/>
    <property type="match status" value="1"/>
</dbReference>
<evidence type="ECO:0000313" key="1">
    <source>
        <dbReference type="EMBL" id="PMD46467.1"/>
    </source>
</evidence>
<keyword evidence="1" id="KW-0808">Transferase</keyword>
<dbReference type="GO" id="GO:0008168">
    <property type="term" value="F:methyltransferase activity"/>
    <property type="evidence" value="ECO:0007669"/>
    <property type="project" value="UniProtKB-KW"/>
</dbReference>
<dbReference type="InterPro" id="IPR029063">
    <property type="entry name" value="SAM-dependent_MTases_sf"/>
</dbReference>
<dbReference type="GO" id="GO:0032259">
    <property type="term" value="P:methylation"/>
    <property type="evidence" value="ECO:0007669"/>
    <property type="project" value="UniProtKB-KW"/>
</dbReference>
<protein>
    <submittedName>
        <fullName evidence="1">S-adenosyl-L-methionine-dependent methyltransferase</fullName>
    </submittedName>
</protein>
<accession>A0A2J6S6R5</accession>
<sequence length="205" mass="23241">MEENGRKYHRYKAGAYMLPNDESEQARLDIQHHLFLLGLHGRLFLAPIEDAALHNVLDVATGTGIWATDFASTFPATNVIGTDLSLIQPPNAPPNCRFEIADAEDKWSFSTPFDYIHGRAFASCFKDHVPVFKSAFDALRPGGYFEMQDAAIPFRSIDESIKGTAFERWQHLIKEGTHALGRDFEKVPRYNSYFERVGFVDIVEK</sequence>
<reference evidence="1 2" key="1">
    <citation type="submission" date="2016-04" db="EMBL/GenBank/DDBJ databases">
        <title>A degradative enzymes factory behind the ericoid mycorrhizal symbiosis.</title>
        <authorList>
            <consortium name="DOE Joint Genome Institute"/>
            <person name="Martino E."/>
            <person name="Morin E."/>
            <person name="Grelet G."/>
            <person name="Kuo A."/>
            <person name="Kohler A."/>
            <person name="Daghino S."/>
            <person name="Barry K."/>
            <person name="Choi C."/>
            <person name="Cichocki N."/>
            <person name="Clum A."/>
            <person name="Copeland A."/>
            <person name="Hainaut M."/>
            <person name="Haridas S."/>
            <person name="Labutti K."/>
            <person name="Lindquist E."/>
            <person name="Lipzen A."/>
            <person name="Khouja H.-R."/>
            <person name="Murat C."/>
            <person name="Ohm R."/>
            <person name="Olson A."/>
            <person name="Spatafora J."/>
            <person name="Veneault-Fourrey C."/>
            <person name="Henrissat B."/>
            <person name="Grigoriev I."/>
            <person name="Martin F."/>
            <person name="Perotto S."/>
        </authorList>
    </citation>
    <scope>NUCLEOTIDE SEQUENCE [LARGE SCALE GENOMIC DNA]</scope>
    <source>
        <strain evidence="1 2">F</strain>
    </source>
</reference>
<dbReference type="Gene3D" id="3.40.50.150">
    <property type="entry name" value="Vaccinia Virus protein VP39"/>
    <property type="match status" value="1"/>
</dbReference>
<proteinExistence type="predicted"/>
<dbReference type="STRING" id="1149755.A0A2J6S6R5"/>
<dbReference type="EMBL" id="KZ613939">
    <property type="protein sequence ID" value="PMD46467.1"/>
    <property type="molecule type" value="Genomic_DNA"/>
</dbReference>
<evidence type="ECO:0000313" key="2">
    <source>
        <dbReference type="Proteomes" id="UP000235786"/>
    </source>
</evidence>
<dbReference type="Pfam" id="PF13489">
    <property type="entry name" value="Methyltransf_23"/>
    <property type="match status" value="1"/>
</dbReference>
<keyword evidence="2" id="KW-1185">Reference proteome</keyword>
<organism evidence="1 2">
    <name type="scientific">Hyaloscypha variabilis (strain UAMH 11265 / GT02V1 / F)</name>
    <name type="common">Meliniomyces variabilis</name>
    <dbReference type="NCBI Taxonomy" id="1149755"/>
    <lineage>
        <taxon>Eukaryota</taxon>
        <taxon>Fungi</taxon>
        <taxon>Dikarya</taxon>
        <taxon>Ascomycota</taxon>
        <taxon>Pezizomycotina</taxon>
        <taxon>Leotiomycetes</taxon>
        <taxon>Helotiales</taxon>
        <taxon>Hyaloscyphaceae</taxon>
        <taxon>Hyaloscypha</taxon>
        <taxon>Hyaloscypha variabilis</taxon>
    </lineage>
</organism>